<dbReference type="AlphaFoldDB" id="A0A7R9BXG4"/>
<sequence length="365" mass="40553">MTCFVAIRCQTENDSDPSCASETGCLANADCQCPTRIPPGGYAPAEIPQHDYTNYSLVHDLWRMGHELGSHSMTHKVPAESWADMPLEEYTKEMVGLRLVTEEYARIPPGQITGVRAPFLQMNGNNYTQMIRDNGFTYDASRPTRQQMDTGIWPYTYDFVYQENLFLDCPIPPCPSDAFPGIWQVPINDLNDTKGIECAMLDQCSGRPESEAEALELLGANFYRHYNGNRTPFNLFTHASWFQGDWTHNFDALQKWIDEVLTMGDVYIVPARTAVAFMKEPIDSELASVGAGPLYTCGGVIPNRDCRLGPPCDYCDPTGKGSARLPAEVIMAVCGNCPPCFPTPDDPIGMECAGENPYPRCPARD</sequence>
<dbReference type="SUPFAM" id="SSF88713">
    <property type="entry name" value="Glycoside hydrolase/deacetylase"/>
    <property type="match status" value="1"/>
</dbReference>
<dbReference type="InterPro" id="IPR011330">
    <property type="entry name" value="Glyco_hydro/deAcase_b/a-brl"/>
</dbReference>
<proteinExistence type="predicted"/>
<evidence type="ECO:0000313" key="1">
    <source>
        <dbReference type="EMBL" id="CAD7282302.1"/>
    </source>
</evidence>
<accession>A0A7R9BXG4</accession>
<dbReference type="Proteomes" id="UP000678499">
    <property type="component" value="Unassembled WGS sequence"/>
</dbReference>
<dbReference type="PANTHER" id="PTHR45985:SF3">
    <property type="entry name" value="CHITIN DEACETYLASE-LIKE 4"/>
    <property type="match status" value="1"/>
</dbReference>
<dbReference type="InterPro" id="IPR052740">
    <property type="entry name" value="CE4"/>
</dbReference>
<dbReference type="EMBL" id="CAJPEX010003697">
    <property type="protein sequence ID" value="CAG0922454.1"/>
    <property type="molecule type" value="Genomic_DNA"/>
</dbReference>
<dbReference type="OrthoDB" id="504708at2759"/>
<reference evidence="1" key="1">
    <citation type="submission" date="2020-11" db="EMBL/GenBank/DDBJ databases">
        <authorList>
            <person name="Tran Van P."/>
        </authorList>
    </citation>
    <scope>NUCLEOTIDE SEQUENCE</scope>
</reference>
<evidence type="ECO:0008006" key="3">
    <source>
        <dbReference type="Google" id="ProtNLM"/>
    </source>
</evidence>
<keyword evidence="2" id="KW-1185">Reference proteome</keyword>
<name>A0A7R9BXG4_9CRUS</name>
<gene>
    <name evidence="1" type="ORF">NMOB1V02_LOCUS9931</name>
</gene>
<protein>
    <recommendedName>
        <fullName evidence="3">NodB homology domain-containing protein</fullName>
    </recommendedName>
</protein>
<dbReference type="EMBL" id="OA885734">
    <property type="protein sequence ID" value="CAD7282302.1"/>
    <property type="molecule type" value="Genomic_DNA"/>
</dbReference>
<dbReference type="PANTHER" id="PTHR45985">
    <property type="match status" value="1"/>
</dbReference>
<dbReference type="Gene3D" id="3.20.20.370">
    <property type="entry name" value="Glycoside hydrolase/deacetylase"/>
    <property type="match status" value="1"/>
</dbReference>
<dbReference type="GO" id="GO:0005975">
    <property type="term" value="P:carbohydrate metabolic process"/>
    <property type="evidence" value="ECO:0007669"/>
    <property type="project" value="InterPro"/>
</dbReference>
<evidence type="ECO:0000313" key="2">
    <source>
        <dbReference type="Proteomes" id="UP000678499"/>
    </source>
</evidence>
<organism evidence="1">
    <name type="scientific">Notodromas monacha</name>
    <dbReference type="NCBI Taxonomy" id="399045"/>
    <lineage>
        <taxon>Eukaryota</taxon>
        <taxon>Metazoa</taxon>
        <taxon>Ecdysozoa</taxon>
        <taxon>Arthropoda</taxon>
        <taxon>Crustacea</taxon>
        <taxon>Oligostraca</taxon>
        <taxon>Ostracoda</taxon>
        <taxon>Podocopa</taxon>
        <taxon>Podocopida</taxon>
        <taxon>Cypridocopina</taxon>
        <taxon>Cypridoidea</taxon>
        <taxon>Cyprididae</taxon>
        <taxon>Notodromas</taxon>
    </lineage>
</organism>